<sequence length="73" mass="8074">MSAQLDFYRQRASEAREGAAAAKLQNVRDRWLSSEASWTALAKQSERAEVMREKLIAEKASEHAALGAAKNLV</sequence>
<proteinExistence type="predicted"/>
<accession>A0A418PY12</accession>
<dbReference type="OrthoDB" id="7411138at2"/>
<protein>
    <submittedName>
        <fullName evidence="1">Uncharacterized protein</fullName>
    </submittedName>
</protein>
<dbReference type="RefSeq" id="WP_119533630.1">
    <property type="nucleotide sequence ID" value="NZ_QXTF01000004.1"/>
</dbReference>
<gene>
    <name evidence="1" type="ORF">D3M59_10470</name>
</gene>
<reference evidence="1 2" key="1">
    <citation type="submission" date="2018-09" db="EMBL/GenBank/DDBJ databases">
        <title>Sphingomonas sp. DAC4.</title>
        <authorList>
            <person name="Seo T."/>
        </authorList>
    </citation>
    <scope>NUCLEOTIDE SEQUENCE [LARGE SCALE GENOMIC DNA]</scope>
    <source>
        <strain evidence="1 2">DAC4</strain>
    </source>
</reference>
<evidence type="ECO:0000313" key="1">
    <source>
        <dbReference type="EMBL" id="RIX26974.1"/>
    </source>
</evidence>
<dbReference type="AlphaFoldDB" id="A0A418PY12"/>
<evidence type="ECO:0000313" key="2">
    <source>
        <dbReference type="Proteomes" id="UP000285023"/>
    </source>
</evidence>
<organism evidence="1 2">
    <name type="scientific">Sphingomonas edaphi</name>
    <dbReference type="NCBI Taxonomy" id="2315689"/>
    <lineage>
        <taxon>Bacteria</taxon>
        <taxon>Pseudomonadati</taxon>
        <taxon>Pseudomonadota</taxon>
        <taxon>Alphaproteobacteria</taxon>
        <taxon>Sphingomonadales</taxon>
        <taxon>Sphingomonadaceae</taxon>
        <taxon>Sphingomonas</taxon>
    </lineage>
</organism>
<dbReference type="EMBL" id="QXTF01000004">
    <property type="protein sequence ID" value="RIX26974.1"/>
    <property type="molecule type" value="Genomic_DNA"/>
</dbReference>
<dbReference type="Proteomes" id="UP000285023">
    <property type="component" value="Unassembled WGS sequence"/>
</dbReference>
<keyword evidence="2" id="KW-1185">Reference proteome</keyword>
<name>A0A418PY12_9SPHN</name>
<comment type="caution">
    <text evidence="1">The sequence shown here is derived from an EMBL/GenBank/DDBJ whole genome shotgun (WGS) entry which is preliminary data.</text>
</comment>